<sequence>MPCFCNTIVKINQTRQSVKENIGSIIVWAIGRYLVEQDDNNIELVMFVPIDPNDRNPDNCAVFEKNEYYA</sequence>
<protein>
    <submittedName>
        <fullName evidence="1">15579_t:CDS:1</fullName>
    </submittedName>
</protein>
<dbReference type="Proteomes" id="UP000789366">
    <property type="component" value="Unassembled WGS sequence"/>
</dbReference>
<dbReference type="EMBL" id="CAJVPW010049147">
    <property type="protein sequence ID" value="CAG8762459.1"/>
    <property type="molecule type" value="Genomic_DNA"/>
</dbReference>
<evidence type="ECO:0000313" key="1">
    <source>
        <dbReference type="EMBL" id="CAG8762459.1"/>
    </source>
</evidence>
<organism evidence="1 2">
    <name type="scientific">Cetraspora pellucida</name>
    <dbReference type="NCBI Taxonomy" id="1433469"/>
    <lineage>
        <taxon>Eukaryota</taxon>
        <taxon>Fungi</taxon>
        <taxon>Fungi incertae sedis</taxon>
        <taxon>Mucoromycota</taxon>
        <taxon>Glomeromycotina</taxon>
        <taxon>Glomeromycetes</taxon>
        <taxon>Diversisporales</taxon>
        <taxon>Gigasporaceae</taxon>
        <taxon>Cetraspora</taxon>
    </lineage>
</organism>
<keyword evidence="2" id="KW-1185">Reference proteome</keyword>
<name>A0ACA9QRM8_9GLOM</name>
<evidence type="ECO:0000313" key="2">
    <source>
        <dbReference type="Proteomes" id="UP000789366"/>
    </source>
</evidence>
<reference evidence="1" key="1">
    <citation type="submission" date="2021-06" db="EMBL/GenBank/DDBJ databases">
        <authorList>
            <person name="Kallberg Y."/>
            <person name="Tangrot J."/>
            <person name="Rosling A."/>
        </authorList>
    </citation>
    <scope>NUCLEOTIDE SEQUENCE</scope>
    <source>
        <strain evidence="1">28 12/20/2015</strain>
    </source>
</reference>
<accession>A0ACA9QRM8</accession>
<feature type="non-terminal residue" evidence="1">
    <location>
        <position position="70"/>
    </location>
</feature>
<gene>
    <name evidence="1" type="ORF">SPELUC_LOCUS15230</name>
</gene>
<comment type="caution">
    <text evidence="1">The sequence shown here is derived from an EMBL/GenBank/DDBJ whole genome shotgun (WGS) entry which is preliminary data.</text>
</comment>
<proteinExistence type="predicted"/>